<dbReference type="PANTHER" id="PTHR14790:SF15">
    <property type="entry name" value="RECQ-MEDIATED GENOME INSTABILITY PROTEIN 1"/>
    <property type="match status" value="1"/>
</dbReference>
<evidence type="ECO:0000259" key="5">
    <source>
        <dbReference type="Pfam" id="PF16099"/>
    </source>
</evidence>
<reference evidence="6" key="1">
    <citation type="submission" date="2013-12" db="EMBL/GenBank/DDBJ databases">
        <title>The Genome Sequence of Aphanomyces invadans NJM9701.</title>
        <authorList>
            <consortium name="The Broad Institute Genomics Platform"/>
            <person name="Russ C."/>
            <person name="Tyler B."/>
            <person name="van West P."/>
            <person name="Dieguez-Uribeondo J."/>
            <person name="Young S.K."/>
            <person name="Zeng Q."/>
            <person name="Gargeya S."/>
            <person name="Fitzgerald M."/>
            <person name="Abouelleil A."/>
            <person name="Alvarado L."/>
            <person name="Chapman S.B."/>
            <person name="Gainer-Dewar J."/>
            <person name="Goldberg J."/>
            <person name="Griggs A."/>
            <person name="Gujja S."/>
            <person name="Hansen M."/>
            <person name="Howarth C."/>
            <person name="Imamovic A."/>
            <person name="Ireland A."/>
            <person name="Larimer J."/>
            <person name="McCowan C."/>
            <person name="Murphy C."/>
            <person name="Pearson M."/>
            <person name="Poon T.W."/>
            <person name="Priest M."/>
            <person name="Roberts A."/>
            <person name="Saif S."/>
            <person name="Shea T."/>
            <person name="Sykes S."/>
            <person name="Wortman J."/>
            <person name="Nusbaum C."/>
            <person name="Birren B."/>
        </authorList>
    </citation>
    <scope>NUCLEOTIDE SEQUENCE [LARGE SCALE GENOMIC DNA]</scope>
    <source>
        <strain evidence="6">NJM9701</strain>
    </source>
</reference>
<name>A0A024TEU0_9STRA</name>
<dbReference type="Gene3D" id="2.40.50.770">
    <property type="entry name" value="RecQ-mediated genome instability protein Rmi1, C-terminal domain"/>
    <property type="match status" value="1"/>
</dbReference>
<evidence type="ECO:0000313" key="6">
    <source>
        <dbReference type="EMBL" id="ETV92519.1"/>
    </source>
</evidence>
<dbReference type="GO" id="GO:0000712">
    <property type="term" value="P:resolution of meiotic recombination intermediates"/>
    <property type="evidence" value="ECO:0007669"/>
    <property type="project" value="TreeGrafter"/>
</dbReference>
<accession>A0A024TEU0</accession>
<evidence type="ECO:0000256" key="1">
    <source>
        <dbReference type="ARBA" id="ARBA00006395"/>
    </source>
</evidence>
<dbReference type="EMBL" id="KI913999">
    <property type="protein sequence ID" value="ETV92519.1"/>
    <property type="molecule type" value="Genomic_DNA"/>
</dbReference>
<dbReference type="Pfam" id="PF08585">
    <property type="entry name" value="RMI1_N_C"/>
    <property type="match status" value="1"/>
</dbReference>
<feature type="domain" description="RecQ mediated genome instability protein 1 OB-fold" evidence="4">
    <location>
        <begin position="48"/>
        <end position="109"/>
    </location>
</feature>
<organism evidence="6">
    <name type="scientific">Aphanomyces invadans</name>
    <dbReference type="NCBI Taxonomy" id="157072"/>
    <lineage>
        <taxon>Eukaryota</taxon>
        <taxon>Sar</taxon>
        <taxon>Stramenopiles</taxon>
        <taxon>Oomycota</taxon>
        <taxon>Saprolegniomycetes</taxon>
        <taxon>Saprolegniales</taxon>
        <taxon>Verrucalvaceae</taxon>
        <taxon>Aphanomyces</taxon>
    </lineage>
</organism>
<evidence type="ECO:0000259" key="4">
    <source>
        <dbReference type="Pfam" id="PF08585"/>
    </source>
</evidence>
<protein>
    <recommendedName>
        <fullName evidence="2">RecQ-mediated genome instability protein 1</fullName>
    </recommendedName>
</protein>
<dbReference type="RefSeq" id="XP_008878826.1">
    <property type="nucleotide sequence ID" value="XM_008880604.1"/>
</dbReference>
<dbReference type="GeneID" id="20090251"/>
<dbReference type="GO" id="GO:0000724">
    <property type="term" value="P:double-strand break repair via homologous recombination"/>
    <property type="evidence" value="ECO:0007669"/>
    <property type="project" value="TreeGrafter"/>
</dbReference>
<dbReference type="VEuPathDB" id="FungiDB:H310_13201"/>
<feature type="region of interest" description="Disordered" evidence="3">
    <location>
        <begin position="122"/>
        <end position="217"/>
    </location>
</feature>
<evidence type="ECO:0000256" key="3">
    <source>
        <dbReference type="SAM" id="MobiDB-lite"/>
    </source>
</evidence>
<dbReference type="GO" id="GO:0031422">
    <property type="term" value="C:RecQ family helicase-topoisomerase III complex"/>
    <property type="evidence" value="ECO:0007669"/>
    <property type="project" value="TreeGrafter"/>
</dbReference>
<dbReference type="GO" id="GO:0016604">
    <property type="term" value="C:nuclear body"/>
    <property type="evidence" value="ECO:0007669"/>
    <property type="project" value="TreeGrafter"/>
</dbReference>
<dbReference type="AlphaFoldDB" id="A0A024TEU0"/>
<dbReference type="InterPro" id="IPR032199">
    <property type="entry name" value="RMI1_C"/>
</dbReference>
<dbReference type="eggNOG" id="ENOG502QPJ3">
    <property type="taxonomic scope" value="Eukaryota"/>
</dbReference>
<feature type="domain" description="RecQ-mediated genome instability protein 1 C-terminal OB-fold" evidence="5">
    <location>
        <begin position="223"/>
        <end position="366"/>
    </location>
</feature>
<gene>
    <name evidence="6" type="ORF">H310_13201</name>
</gene>
<feature type="compositionally biased region" description="Pro residues" evidence="3">
    <location>
        <begin position="155"/>
        <end position="167"/>
    </location>
</feature>
<dbReference type="InterPro" id="IPR013894">
    <property type="entry name" value="RMI1_OB"/>
</dbReference>
<comment type="similarity">
    <text evidence="1">Belongs to the RMI1 family.</text>
</comment>
<dbReference type="PANTHER" id="PTHR14790">
    <property type="entry name" value="RECQ-MEDIATED GENOME INSTABILITY PROTEIN 1 RMI1"/>
    <property type="match status" value="1"/>
</dbReference>
<proteinExistence type="inferred from homology"/>
<feature type="compositionally biased region" description="Basic and acidic residues" evidence="3">
    <location>
        <begin position="177"/>
        <end position="189"/>
    </location>
</feature>
<dbReference type="Pfam" id="PF16099">
    <property type="entry name" value="RMI1_C"/>
    <property type="match status" value="1"/>
</dbReference>
<feature type="compositionally biased region" description="Low complexity" evidence="3">
    <location>
        <begin position="193"/>
        <end position="217"/>
    </location>
</feature>
<dbReference type="InterPro" id="IPR042470">
    <property type="entry name" value="RMI1_N_C_sf"/>
</dbReference>
<sequence length="370" mass="39664">MAQFLFADIETSCEPSLPPDLANMHRVVLQGRYFLQIVDISNVAAGHEQRQEDSPNRMLKLCLTDGASLAYAIEHKPIRQLSAKTPRGTKIVIENVAVRHGLLMLTSAVVLGASGNDALEGTPSATSLLPSEHDRAAAPPLPPPPPSAAAAIVNPLPPVTMPTPTPDKPWDADLSDEERSTDPSIRHLFYEPPRLATSSARPRATSSAPSSTSSLKAAADPMTPFTYLSTVNVASASRVIVKGFVKSVVSFQFQTGVYQLKVYVEDATRAVLVDVDPVVIVLPIDTVDDVLRQFVQQLMGVPCATFVHAMQANTPQGMQWVATMQHKLSVLEGRLTIDFTSAACQPTLVSSEDATIATTQALLARLQATA</sequence>
<dbReference type="GO" id="GO:0000166">
    <property type="term" value="F:nucleotide binding"/>
    <property type="evidence" value="ECO:0007669"/>
    <property type="project" value="InterPro"/>
</dbReference>
<dbReference type="STRING" id="157072.A0A024TEU0"/>
<dbReference type="OrthoDB" id="341511at2759"/>
<evidence type="ECO:0000256" key="2">
    <source>
        <dbReference type="ARBA" id="ARBA00018987"/>
    </source>
</evidence>